<keyword evidence="9" id="KW-0625">Polysaccharide transport</keyword>
<dbReference type="PIRSF" id="PIRSF006648">
    <property type="entry name" value="DrrB"/>
    <property type="match status" value="1"/>
</dbReference>
<keyword evidence="6 11" id="KW-0812">Transmembrane</keyword>
<evidence type="ECO:0000256" key="6">
    <source>
        <dbReference type="ARBA" id="ARBA00022692"/>
    </source>
</evidence>
<evidence type="ECO:0000256" key="1">
    <source>
        <dbReference type="ARBA" id="ARBA00004651"/>
    </source>
</evidence>
<dbReference type="GO" id="GO:0015774">
    <property type="term" value="P:polysaccharide transport"/>
    <property type="evidence" value="ECO:0007669"/>
    <property type="project" value="UniProtKB-KW"/>
</dbReference>
<keyword evidence="5" id="KW-0762">Sugar transport</keyword>
<keyword evidence="7" id="KW-0972">Capsule biogenesis/degradation</keyword>
<evidence type="ECO:0000256" key="7">
    <source>
        <dbReference type="ARBA" id="ARBA00022903"/>
    </source>
</evidence>
<dbReference type="PANTHER" id="PTHR30413">
    <property type="entry name" value="INNER MEMBRANE TRANSPORT PERMEASE"/>
    <property type="match status" value="1"/>
</dbReference>
<dbReference type="EMBL" id="UGUU01000001">
    <property type="protein sequence ID" value="SUD37880.1"/>
    <property type="molecule type" value="Genomic_DNA"/>
</dbReference>
<keyword evidence="8 11" id="KW-1133">Transmembrane helix</keyword>
<protein>
    <recommendedName>
        <fullName evidence="11">Transport permease protein</fullName>
    </recommendedName>
</protein>
<dbReference type="AlphaFoldDB" id="A0A379INS5"/>
<dbReference type="InterPro" id="IPR000412">
    <property type="entry name" value="ABC_2_transport"/>
</dbReference>
<reference evidence="13 14" key="1">
    <citation type="submission" date="2018-06" db="EMBL/GenBank/DDBJ databases">
        <authorList>
            <consortium name="Pathogen Informatics"/>
            <person name="Doyle S."/>
        </authorList>
    </citation>
    <scope>NUCLEOTIDE SEQUENCE [LARGE SCALE GENOMIC DNA]</scope>
    <source>
        <strain evidence="13 14">NCTC10899</strain>
    </source>
</reference>
<feature type="transmembrane region" description="Helical" evidence="11">
    <location>
        <begin position="134"/>
        <end position="158"/>
    </location>
</feature>
<organism evidence="13 14">
    <name type="scientific">Ectopseudomonas mendocina</name>
    <name type="common">Pseudomonas mendocina</name>
    <dbReference type="NCBI Taxonomy" id="300"/>
    <lineage>
        <taxon>Bacteria</taxon>
        <taxon>Pseudomonadati</taxon>
        <taxon>Pseudomonadota</taxon>
        <taxon>Gammaproteobacteria</taxon>
        <taxon>Pseudomonadales</taxon>
        <taxon>Pseudomonadaceae</taxon>
        <taxon>Ectopseudomonas</taxon>
    </lineage>
</organism>
<dbReference type="RefSeq" id="WP_049792493.1">
    <property type="nucleotide sequence ID" value="NZ_CBCRWL010000004.1"/>
</dbReference>
<keyword evidence="3 11" id="KW-0813">Transport</keyword>
<comment type="similarity">
    <text evidence="2 11">Belongs to the ABC-2 integral membrane protein family.</text>
</comment>
<feature type="transmembrane region" description="Helical" evidence="11">
    <location>
        <begin position="26"/>
        <end position="48"/>
    </location>
</feature>
<comment type="subcellular location">
    <subcellularLocation>
        <location evidence="11">Cell inner membrane</location>
        <topology evidence="11">Multi-pass membrane protein</topology>
    </subcellularLocation>
    <subcellularLocation>
        <location evidence="1">Cell membrane</location>
        <topology evidence="1">Multi-pass membrane protein</topology>
    </subcellularLocation>
</comment>
<feature type="transmembrane region" description="Helical" evidence="11">
    <location>
        <begin position="96"/>
        <end position="122"/>
    </location>
</feature>
<evidence type="ECO:0000256" key="4">
    <source>
        <dbReference type="ARBA" id="ARBA00022475"/>
    </source>
</evidence>
<keyword evidence="4 11" id="KW-1003">Cell membrane</keyword>
<feature type="domain" description="ABC transmembrane type-2" evidence="12">
    <location>
        <begin position="24"/>
        <end position="242"/>
    </location>
</feature>
<evidence type="ECO:0000256" key="10">
    <source>
        <dbReference type="ARBA" id="ARBA00023136"/>
    </source>
</evidence>
<evidence type="ECO:0000256" key="5">
    <source>
        <dbReference type="ARBA" id="ARBA00022597"/>
    </source>
</evidence>
<evidence type="ECO:0000256" key="11">
    <source>
        <dbReference type="RuleBase" id="RU361157"/>
    </source>
</evidence>
<comment type="caution">
    <text evidence="11">Lacks conserved residue(s) required for the propagation of feature annotation.</text>
</comment>
<name>A0A379INS5_ECTME</name>
<dbReference type="GO" id="GO:0043190">
    <property type="term" value="C:ATP-binding cassette (ABC) transporter complex"/>
    <property type="evidence" value="ECO:0007669"/>
    <property type="project" value="InterPro"/>
</dbReference>
<evidence type="ECO:0000256" key="2">
    <source>
        <dbReference type="ARBA" id="ARBA00007783"/>
    </source>
</evidence>
<dbReference type="Pfam" id="PF01061">
    <property type="entry name" value="ABC2_membrane"/>
    <property type="match status" value="1"/>
</dbReference>
<evidence type="ECO:0000256" key="8">
    <source>
        <dbReference type="ARBA" id="ARBA00022989"/>
    </source>
</evidence>
<gene>
    <name evidence="13" type="primary">kpsM</name>
    <name evidence="13" type="ORF">NCTC10899_00641</name>
</gene>
<proteinExistence type="inferred from homology"/>
<evidence type="ECO:0000256" key="3">
    <source>
        <dbReference type="ARBA" id="ARBA00022448"/>
    </source>
</evidence>
<feature type="transmembrane region" description="Helical" evidence="11">
    <location>
        <begin position="220"/>
        <end position="240"/>
    </location>
</feature>
<evidence type="ECO:0000313" key="13">
    <source>
        <dbReference type="EMBL" id="SUD37880.1"/>
    </source>
</evidence>
<sequence>MNYGEILLYGVYSDLRTEIARRFLGFLWWIIEPVMYMAVFYVVFGLALRQGGPDYVPFLLCGMIAWKWFDGSVRQASLSIPMNAGLVQQIYVPKGLFALIQIFSNTFKFIIVLLLLLGFLVVTGKTPGMQWLGLLPVILTQLLLIIAVGLLLAAIIPFAQDLKLVVDNLLMLMMFMSGIFFSADQVPEHMRGAFEYNPMVLLIGAYRDILLRGEWPHWSSLGYCVALSLPILGLALLTLARNERRYPKLLY</sequence>
<dbReference type="GO" id="GO:0140359">
    <property type="term" value="F:ABC-type transporter activity"/>
    <property type="evidence" value="ECO:0007669"/>
    <property type="project" value="InterPro"/>
</dbReference>
<evidence type="ECO:0000256" key="9">
    <source>
        <dbReference type="ARBA" id="ARBA00023047"/>
    </source>
</evidence>
<accession>A0A379INS5</accession>
<dbReference type="InterPro" id="IPR013525">
    <property type="entry name" value="ABC2_TM"/>
</dbReference>
<dbReference type="PANTHER" id="PTHR30413:SF10">
    <property type="entry name" value="CAPSULE POLYSACCHARIDE EXPORT INNER-MEMBRANE PROTEIN CTRC"/>
    <property type="match status" value="1"/>
</dbReference>
<dbReference type="InterPro" id="IPR047817">
    <property type="entry name" value="ABC2_TM_bact-type"/>
</dbReference>
<dbReference type="PROSITE" id="PS51012">
    <property type="entry name" value="ABC_TM2"/>
    <property type="match status" value="1"/>
</dbReference>
<evidence type="ECO:0000313" key="14">
    <source>
        <dbReference type="Proteomes" id="UP000254260"/>
    </source>
</evidence>
<dbReference type="PRINTS" id="PR00164">
    <property type="entry name" value="ABC2TRNSPORT"/>
</dbReference>
<dbReference type="Proteomes" id="UP000254260">
    <property type="component" value="Unassembled WGS sequence"/>
</dbReference>
<dbReference type="GO" id="GO:0015920">
    <property type="term" value="P:lipopolysaccharide transport"/>
    <property type="evidence" value="ECO:0007669"/>
    <property type="project" value="TreeGrafter"/>
</dbReference>
<evidence type="ECO:0000259" key="12">
    <source>
        <dbReference type="PROSITE" id="PS51012"/>
    </source>
</evidence>
<keyword evidence="10 11" id="KW-0472">Membrane</keyword>